<dbReference type="RefSeq" id="WP_138397792.1">
    <property type="nucleotide sequence ID" value="NZ_JBAFVI010000009.1"/>
</dbReference>
<dbReference type="Proteomes" id="UP000305131">
    <property type="component" value="Unassembled WGS sequence"/>
</dbReference>
<evidence type="ECO:0000256" key="1">
    <source>
        <dbReference type="SAM" id="MobiDB-lite"/>
    </source>
</evidence>
<gene>
    <name evidence="2" type="ORF">FBQ73_01715</name>
</gene>
<dbReference type="GeneID" id="95772176"/>
<evidence type="ECO:0000313" key="2">
    <source>
        <dbReference type="EMBL" id="TLX44791.1"/>
    </source>
</evidence>
<sequence length="146" mass="16617">MVVTIEHRRAKDRERQARRLSRLSPEERRQRWRHYQQEHRARVKVAEKAPAPLPAFVPPPPPVTDDDVAVFDAEMAALCAEEAPATSEPEPPADDAPEMDDDIVADLEGTISEGLADQRHITLDDSKVENASMHRDMESWRGTYRI</sequence>
<feature type="compositionally biased region" description="Basic and acidic residues" evidence="1">
    <location>
        <begin position="1"/>
        <end position="17"/>
    </location>
</feature>
<feature type="region of interest" description="Disordered" evidence="1">
    <location>
        <begin position="1"/>
        <end position="31"/>
    </location>
</feature>
<evidence type="ECO:0000313" key="3">
    <source>
        <dbReference type="Proteomes" id="UP000305131"/>
    </source>
</evidence>
<proteinExistence type="predicted"/>
<dbReference type="EMBL" id="VAUP01000004">
    <property type="protein sequence ID" value="TLX44791.1"/>
    <property type="molecule type" value="Genomic_DNA"/>
</dbReference>
<organism evidence="2 3">
    <name type="scientific">Xanthobacter autotrophicus</name>
    <dbReference type="NCBI Taxonomy" id="280"/>
    <lineage>
        <taxon>Bacteria</taxon>
        <taxon>Pseudomonadati</taxon>
        <taxon>Pseudomonadota</taxon>
        <taxon>Alphaproteobacteria</taxon>
        <taxon>Hyphomicrobiales</taxon>
        <taxon>Xanthobacteraceae</taxon>
        <taxon>Xanthobacter</taxon>
    </lineage>
</organism>
<name>A0A6C1KLR9_XANAU</name>
<reference evidence="2 3" key="1">
    <citation type="submission" date="2019-05" db="EMBL/GenBank/DDBJ databases">
        <authorList>
            <person name="Zhou X."/>
        </authorList>
    </citation>
    <scope>NUCLEOTIDE SEQUENCE [LARGE SCALE GENOMIC DNA]</scope>
    <source>
        <strain evidence="2 3">DSM 432</strain>
    </source>
</reference>
<comment type="caution">
    <text evidence="2">The sequence shown here is derived from an EMBL/GenBank/DDBJ whole genome shotgun (WGS) entry which is preliminary data.</text>
</comment>
<dbReference type="AlphaFoldDB" id="A0A6C1KLR9"/>
<feature type="compositionally biased region" description="Acidic residues" evidence="1">
    <location>
        <begin position="91"/>
        <end position="101"/>
    </location>
</feature>
<feature type="region of interest" description="Disordered" evidence="1">
    <location>
        <begin position="81"/>
        <end position="101"/>
    </location>
</feature>
<protein>
    <submittedName>
        <fullName evidence="2">Uncharacterized protein</fullName>
    </submittedName>
</protein>
<accession>A0A6C1KLR9</accession>